<protein>
    <submittedName>
        <fullName evidence="1">Uncharacterized protein</fullName>
    </submittedName>
</protein>
<dbReference type="EMBL" id="UOEQ01000251">
    <property type="protein sequence ID" value="VAW20062.1"/>
    <property type="molecule type" value="Genomic_DNA"/>
</dbReference>
<organism evidence="1">
    <name type="scientific">hydrothermal vent metagenome</name>
    <dbReference type="NCBI Taxonomy" id="652676"/>
    <lineage>
        <taxon>unclassified sequences</taxon>
        <taxon>metagenomes</taxon>
        <taxon>ecological metagenomes</taxon>
    </lineage>
</organism>
<accession>A0A3B0U0A6</accession>
<evidence type="ECO:0000313" key="1">
    <source>
        <dbReference type="EMBL" id="VAW20062.1"/>
    </source>
</evidence>
<name>A0A3B0U0A6_9ZZZZ</name>
<dbReference type="AlphaFoldDB" id="A0A3B0U0A6"/>
<gene>
    <name evidence="1" type="ORF">MNBD_ALPHA11-1802</name>
</gene>
<proteinExistence type="predicted"/>
<sequence>MARKFICANQWFYKKEAWQDRWTFFELKKLLAVLSMFQKITKINKTPREFQGALGVLIPQTGIFA</sequence>
<reference evidence="1" key="1">
    <citation type="submission" date="2018-06" db="EMBL/GenBank/DDBJ databases">
        <authorList>
            <person name="Zhirakovskaya E."/>
        </authorList>
    </citation>
    <scope>NUCLEOTIDE SEQUENCE</scope>
</reference>